<proteinExistence type="predicted"/>
<dbReference type="InterPro" id="IPR050648">
    <property type="entry name" value="F-box_LRR-repeat"/>
</dbReference>
<sequence>MEKLGDDELGLIFNRVHDPDDRKSFSQIIHSQPHLLHNFLRRFPNLVRFKASGPIGKTHLELISQTRTKLQVLNLNTPTMDYANFNDICSINDGICAIANGCPGLTQVYLRRRVIRNAGLLHLITDHALQAIGSATSLRVLNLQGCFFISDSGLKMLAKGSVSRTLKKLHGGVVPCLEELNLACCGSVTDVSVVALGAIQTLKKLNLSCLNVSDVTLVAIAQHCWNLGVLDLSNCELITGEGVLAFAEHECLQVLVVSRSQALKCIRLNVWMPMEMRENLGRFCRLDWS</sequence>
<dbReference type="InterPro" id="IPR001611">
    <property type="entry name" value="Leu-rich_rpt"/>
</dbReference>
<dbReference type="SUPFAM" id="SSF52047">
    <property type="entry name" value="RNI-like"/>
    <property type="match status" value="1"/>
</dbReference>
<reference evidence="1 2" key="1">
    <citation type="journal article" date="2023" name="BMC Biotechnol.">
        <title>Vitis rotundifolia cv Carlos genome sequencing.</title>
        <authorList>
            <person name="Huff M."/>
            <person name="Hulse-Kemp A."/>
            <person name="Scheffler B."/>
            <person name="Youngblood R."/>
            <person name="Simpson S."/>
            <person name="Babiker E."/>
            <person name="Staton M."/>
        </authorList>
    </citation>
    <scope>NUCLEOTIDE SEQUENCE [LARGE SCALE GENOMIC DNA]</scope>
    <source>
        <tissue evidence="1">Leaf</tissue>
    </source>
</reference>
<gene>
    <name evidence="1" type="ORF">PVL29_004167</name>
</gene>
<dbReference type="Gene3D" id="3.80.10.10">
    <property type="entry name" value="Ribonuclease Inhibitor"/>
    <property type="match status" value="1"/>
</dbReference>
<dbReference type="Pfam" id="PF13516">
    <property type="entry name" value="LRR_6"/>
    <property type="match status" value="3"/>
</dbReference>
<evidence type="ECO:0000313" key="2">
    <source>
        <dbReference type="Proteomes" id="UP001168098"/>
    </source>
</evidence>
<dbReference type="InterPro" id="IPR006553">
    <property type="entry name" value="Leu-rich_rpt_Cys-con_subtyp"/>
</dbReference>
<dbReference type="Proteomes" id="UP001168098">
    <property type="component" value="Unassembled WGS sequence"/>
</dbReference>
<keyword evidence="2" id="KW-1185">Reference proteome</keyword>
<dbReference type="GO" id="GO:0005737">
    <property type="term" value="C:cytoplasm"/>
    <property type="evidence" value="ECO:0007669"/>
    <property type="project" value="TreeGrafter"/>
</dbReference>
<dbReference type="EMBL" id="JARBHA010000004">
    <property type="protein sequence ID" value="KAJ9702293.1"/>
    <property type="molecule type" value="Genomic_DNA"/>
</dbReference>
<name>A0AA39DZ85_VITRO</name>
<evidence type="ECO:0000313" key="1">
    <source>
        <dbReference type="EMBL" id="KAJ9702293.1"/>
    </source>
</evidence>
<dbReference type="AlphaFoldDB" id="A0AA39DZ85"/>
<organism evidence="1 2">
    <name type="scientific">Vitis rotundifolia</name>
    <name type="common">Muscadine grape</name>
    <dbReference type="NCBI Taxonomy" id="103349"/>
    <lineage>
        <taxon>Eukaryota</taxon>
        <taxon>Viridiplantae</taxon>
        <taxon>Streptophyta</taxon>
        <taxon>Embryophyta</taxon>
        <taxon>Tracheophyta</taxon>
        <taxon>Spermatophyta</taxon>
        <taxon>Magnoliopsida</taxon>
        <taxon>eudicotyledons</taxon>
        <taxon>Gunneridae</taxon>
        <taxon>Pentapetalae</taxon>
        <taxon>rosids</taxon>
        <taxon>Vitales</taxon>
        <taxon>Vitaceae</taxon>
        <taxon>Viteae</taxon>
        <taxon>Vitis</taxon>
    </lineage>
</organism>
<dbReference type="PANTHER" id="PTHR13382">
    <property type="entry name" value="MITOCHONDRIAL ATP SYNTHASE COUPLING FACTOR B"/>
    <property type="match status" value="1"/>
</dbReference>
<protein>
    <submittedName>
        <fullName evidence="1">Uncharacterized protein</fullName>
    </submittedName>
</protein>
<dbReference type="SMART" id="SM00367">
    <property type="entry name" value="LRR_CC"/>
    <property type="match status" value="4"/>
</dbReference>
<accession>A0AA39DZ85</accession>
<comment type="caution">
    <text evidence="1">The sequence shown here is derived from an EMBL/GenBank/DDBJ whole genome shotgun (WGS) entry which is preliminary data.</text>
</comment>
<dbReference type="InterPro" id="IPR032675">
    <property type="entry name" value="LRR_dom_sf"/>
</dbReference>
<dbReference type="PANTHER" id="PTHR13382:SF30">
    <property type="entry name" value="F-BOX_LRR-REPEAT PROTEIN 4-LIKE"/>
    <property type="match status" value="1"/>
</dbReference>